<dbReference type="Proteomes" id="UP000179627">
    <property type="component" value="Unassembled WGS sequence"/>
</dbReference>
<dbReference type="OrthoDB" id="3297477at2"/>
<dbReference type="RefSeq" id="WP_071091996.1">
    <property type="nucleotide sequence ID" value="NZ_MBLM01000179.1"/>
</dbReference>
<sequence length="251" mass="26919">MTLQPVLYSELTKIRSLRSLVWSLALAAVMLVGFGAFACGAYGEAQAANDEVFRPLVLGFWGLNFAQVALAVFAMLSLGGEYEKGTITTSLTAVPQRTHFYLGKLLATAGLSLAIALPAAPLTFFLTQGLLDEHGVSLGDPGAVRAVISLILYFPLLTLLCMGLAVMTRSLAATLGLFLPFLFLLSPLSMEVPSLWNVTQFLPDRAGLYAVMNVQPDPDVFYNPWLGPLIMAVWAAAAVLGGWHALRSRDA</sequence>
<feature type="transmembrane region" description="Helical" evidence="1">
    <location>
        <begin position="146"/>
        <end position="166"/>
    </location>
</feature>
<dbReference type="Pfam" id="PF12730">
    <property type="entry name" value="ABC2_membrane_4"/>
    <property type="match status" value="1"/>
</dbReference>
<evidence type="ECO:0000313" key="2">
    <source>
        <dbReference type="EMBL" id="OHV28435.1"/>
    </source>
</evidence>
<keyword evidence="1" id="KW-1133">Transmembrane helix</keyword>
<keyword evidence="1" id="KW-0812">Transmembrane</keyword>
<feature type="transmembrane region" description="Helical" evidence="1">
    <location>
        <begin position="20"/>
        <end position="43"/>
    </location>
</feature>
<keyword evidence="3" id="KW-1185">Reference proteome</keyword>
<accession>A0A1S1Q5F5</accession>
<protein>
    <submittedName>
        <fullName evidence="2">ABC transporter permease</fullName>
    </submittedName>
</protein>
<keyword evidence="1" id="KW-0472">Membrane</keyword>
<feature type="transmembrane region" description="Helical" evidence="1">
    <location>
        <begin position="171"/>
        <end position="190"/>
    </location>
</feature>
<name>A0A1S1Q5F5_9ACTN</name>
<proteinExistence type="predicted"/>
<organism evidence="2 3">
    <name type="scientific">Parafrankia colletiae</name>
    <dbReference type="NCBI Taxonomy" id="573497"/>
    <lineage>
        <taxon>Bacteria</taxon>
        <taxon>Bacillati</taxon>
        <taxon>Actinomycetota</taxon>
        <taxon>Actinomycetes</taxon>
        <taxon>Frankiales</taxon>
        <taxon>Frankiaceae</taxon>
        <taxon>Parafrankia</taxon>
    </lineage>
</organism>
<reference evidence="3" key="1">
    <citation type="submission" date="2016-07" db="EMBL/GenBank/DDBJ databases">
        <title>Sequence Frankia sp. strain CcI1.17.</title>
        <authorList>
            <person name="Ghodhbane-Gtari F."/>
            <person name="Swanson E."/>
            <person name="Gueddou A."/>
            <person name="Morris K."/>
            <person name="Hezbri K."/>
            <person name="Ktari A."/>
            <person name="Nouioui I."/>
            <person name="Abebe-Akele F."/>
            <person name="Simpson S."/>
            <person name="Thomas K."/>
            <person name="Gtari M."/>
            <person name="Tisa L.S."/>
            <person name="Hurst S."/>
        </authorList>
    </citation>
    <scope>NUCLEOTIDE SEQUENCE [LARGE SCALE GENOMIC DNA]</scope>
    <source>
        <strain evidence="3">Cc1.17</strain>
    </source>
</reference>
<evidence type="ECO:0000313" key="3">
    <source>
        <dbReference type="Proteomes" id="UP000179627"/>
    </source>
</evidence>
<feature type="transmembrane region" description="Helical" evidence="1">
    <location>
        <begin position="100"/>
        <end position="126"/>
    </location>
</feature>
<comment type="caution">
    <text evidence="2">The sequence shown here is derived from an EMBL/GenBank/DDBJ whole genome shotgun (WGS) entry which is preliminary data.</text>
</comment>
<evidence type="ECO:0000256" key="1">
    <source>
        <dbReference type="SAM" id="Phobius"/>
    </source>
</evidence>
<gene>
    <name evidence="2" type="ORF">CC117_30550</name>
</gene>
<feature type="transmembrane region" description="Helical" evidence="1">
    <location>
        <begin position="225"/>
        <end position="246"/>
    </location>
</feature>
<feature type="transmembrane region" description="Helical" evidence="1">
    <location>
        <begin position="55"/>
        <end position="79"/>
    </location>
</feature>
<dbReference type="EMBL" id="MBLM01000179">
    <property type="protein sequence ID" value="OHV28435.1"/>
    <property type="molecule type" value="Genomic_DNA"/>
</dbReference>
<dbReference type="AlphaFoldDB" id="A0A1S1Q5F5"/>